<proteinExistence type="predicted"/>
<dbReference type="Proteomes" id="UP000663419">
    <property type="component" value="Chromosome 4"/>
</dbReference>
<protein>
    <submittedName>
        <fullName evidence="1">Uncharacterized protein</fullName>
    </submittedName>
</protein>
<dbReference type="EMBL" id="CP069105">
    <property type="protein sequence ID" value="QSS55552.1"/>
    <property type="molecule type" value="Genomic_DNA"/>
</dbReference>
<organism evidence="1 2">
    <name type="scientific">Ajellomyces capsulatus (strain H88)</name>
    <name type="common">Darling's disease fungus</name>
    <name type="synonym">Histoplasma capsulatum</name>
    <dbReference type="NCBI Taxonomy" id="544711"/>
    <lineage>
        <taxon>Eukaryota</taxon>
        <taxon>Fungi</taxon>
        <taxon>Dikarya</taxon>
        <taxon>Ascomycota</taxon>
        <taxon>Pezizomycotina</taxon>
        <taxon>Eurotiomycetes</taxon>
        <taxon>Eurotiomycetidae</taxon>
        <taxon>Onygenales</taxon>
        <taxon>Ajellomycetaceae</taxon>
        <taxon>Histoplasma</taxon>
    </lineage>
</organism>
<reference evidence="1" key="1">
    <citation type="submission" date="2021-01" db="EMBL/GenBank/DDBJ databases">
        <title>Chromosome-level genome assembly of a human fungal pathogen reveals clustering of transcriptionally co-regulated genes.</title>
        <authorList>
            <person name="Voorhies M."/>
            <person name="Cohen S."/>
            <person name="Shea T.P."/>
            <person name="Petrus S."/>
            <person name="Munoz J.F."/>
            <person name="Poplawski S."/>
            <person name="Goldman W.E."/>
            <person name="Michael T."/>
            <person name="Cuomo C.A."/>
            <person name="Sil A."/>
            <person name="Beyhan S."/>
        </authorList>
    </citation>
    <scope>NUCLEOTIDE SEQUENCE</scope>
    <source>
        <strain evidence="1">H88</strain>
    </source>
</reference>
<gene>
    <name evidence="1" type="ORF">I7I53_03463</name>
</gene>
<dbReference type="VEuPathDB" id="FungiDB:I7I53_03463"/>
<evidence type="ECO:0000313" key="1">
    <source>
        <dbReference type="EMBL" id="QSS55552.1"/>
    </source>
</evidence>
<name>A0A8A1LTY8_AJEC8</name>
<evidence type="ECO:0000313" key="2">
    <source>
        <dbReference type="Proteomes" id="UP000663419"/>
    </source>
</evidence>
<dbReference type="AlphaFoldDB" id="A0A8A1LTY8"/>
<accession>A0A8A1LTY8</accession>
<sequence>MMEFLSLLLRVIYRSSHSLTNSIRICRKGLLTPLAMLPNPVMPNRLLQSNRNSPKIRGILRFVQPFETQTKSWLPIQLALGCWGSSSSLLVVV</sequence>